<evidence type="ECO:0000259" key="6">
    <source>
        <dbReference type="PROSITE" id="PS50893"/>
    </source>
</evidence>
<reference evidence="7" key="2">
    <citation type="submission" date="2020-09" db="EMBL/GenBank/DDBJ databases">
        <authorList>
            <person name="Sun Q."/>
            <person name="Zhou Y."/>
        </authorList>
    </citation>
    <scope>NUCLEOTIDE SEQUENCE</scope>
    <source>
        <strain evidence="7">CGMCC 4.7679</strain>
    </source>
</reference>
<dbReference type="SMART" id="SM00382">
    <property type="entry name" value="AAA"/>
    <property type="match status" value="1"/>
</dbReference>
<dbReference type="GO" id="GO:0005524">
    <property type="term" value="F:ATP binding"/>
    <property type="evidence" value="ECO:0007669"/>
    <property type="project" value="UniProtKB-KW"/>
</dbReference>
<dbReference type="PROSITE" id="PS00211">
    <property type="entry name" value="ABC_TRANSPORTER_1"/>
    <property type="match status" value="1"/>
</dbReference>
<dbReference type="GO" id="GO:0016887">
    <property type="term" value="F:ATP hydrolysis activity"/>
    <property type="evidence" value="ECO:0007669"/>
    <property type="project" value="InterPro"/>
</dbReference>
<evidence type="ECO:0000256" key="5">
    <source>
        <dbReference type="ARBA" id="ARBA00022970"/>
    </source>
</evidence>
<gene>
    <name evidence="7" type="ORF">GCM10017566_06970</name>
</gene>
<protein>
    <submittedName>
        <fullName evidence="7">ABC transporter ATP-binding protein</fullName>
    </submittedName>
</protein>
<keyword evidence="2" id="KW-0813">Transport</keyword>
<dbReference type="InterPro" id="IPR017871">
    <property type="entry name" value="ABC_transporter-like_CS"/>
</dbReference>
<keyword evidence="8" id="KW-1185">Reference proteome</keyword>
<dbReference type="Pfam" id="PF00005">
    <property type="entry name" value="ABC_tran"/>
    <property type="match status" value="1"/>
</dbReference>
<dbReference type="GO" id="GO:0015658">
    <property type="term" value="F:branched-chain amino acid transmembrane transporter activity"/>
    <property type="evidence" value="ECO:0007669"/>
    <property type="project" value="TreeGrafter"/>
</dbReference>
<comment type="caution">
    <text evidence="7">The sequence shown here is derived from an EMBL/GenBank/DDBJ whole genome shotgun (WGS) entry which is preliminary data.</text>
</comment>
<dbReference type="Gene3D" id="3.40.50.300">
    <property type="entry name" value="P-loop containing nucleotide triphosphate hydrolases"/>
    <property type="match status" value="1"/>
</dbReference>
<dbReference type="EMBL" id="BNAV01000001">
    <property type="protein sequence ID" value="GHF36472.1"/>
    <property type="molecule type" value="Genomic_DNA"/>
</dbReference>
<dbReference type="InterPro" id="IPR003593">
    <property type="entry name" value="AAA+_ATPase"/>
</dbReference>
<dbReference type="InterPro" id="IPR052156">
    <property type="entry name" value="BCAA_Transport_ATP-bd_LivF"/>
</dbReference>
<keyword evidence="3" id="KW-0547">Nucleotide-binding</keyword>
<evidence type="ECO:0000256" key="4">
    <source>
        <dbReference type="ARBA" id="ARBA00022840"/>
    </source>
</evidence>
<dbReference type="SUPFAM" id="SSF52540">
    <property type="entry name" value="P-loop containing nucleoside triphosphate hydrolases"/>
    <property type="match status" value="1"/>
</dbReference>
<keyword evidence="5" id="KW-0029">Amino-acid transport</keyword>
<evidence type="ECO:0000313" key="8">
    <source>
        <dbReference type="Proteomes" id="UP000658656"/>
    </source>
</evidence>
<evidence type="ECO:0000313" key="7">
    <source>
        <dbReference type="EMBL" id="GHF36472.1"/>
    </source>
</evidence>
<dbReference type="InterPro" id="IPR027417">
    <property type="entry name" value="P-loop_NTPase"/>
</dbReference>
<proteinExistence type="inferred from homology"/>
<name>A0A8H9M8T1_9PSEU</name>
<evidence type="ECO:0000256" key="2">
    <source>
        <dbReference type="ARBA" id="ARBA00022448"/>
    </source>
</evidence>
<dbReference type="PANTHER" id="PTHR43820">
    <property type="entry name" value="HIGH-AFFINITY BRANCHED-CHAIN AMINO ACID TRANSPORT ATP-BINDING PROTEIN LIVF"/>
    <property type="match status" value="1"/>
</dbReference>
<evidence type="ECO:0000256" key="3">
    <source>
        <dbReference type="ARBA" id="ARBA00022741"/>
    </source>
</evidence>
<dbReference type="Proteomes" id="UP000658656">
    <property type="component" value="Unassembled WGS sequence"/>
</dbReference>
<sequence length="230" mass="24535">MSALLEARSLSAGYHGTAVVHELDLRVEPGEVVLLLGANGAGKTTTMHTLAGGLPSLGGEILIEGEPVRGPAHRRCRKQVGFVTEERMIFGSMSVEDNLKLGRGGLGPALELMPELEKFLRRKAGLLSGGEQQMLALGRALAAGPRVLLADELSFGLAPLIVQRLLEVVRKAADDGLGALLVEQHVRQAMTIADRIYVLRRGRVILQGTADEMRGRLSEIEDSYLSGAAA</sequence>
<dbReference type="RefSeq" id="WP_145936417.1">
    <property type="nucleotide sequence ID" value="NZ_BNAV01000001.1"/>
</dbReference>
<reference evidence="7" key="1">
    <citation type="journal article" date="2014" name="Int. J. Syst. Evol. Microbiol.">
        <title>Complete genome sequence of Corynebacterium casei LMG S-19264T (=DSM 44701T), isolated from a smear-ripened cheese.</title>
        <authorList>
            <consortium name="US DOE Joint Genome Institute (JGI-PGF)"/>
            <person name="Walter F."/>
            <person name="Albersmeier A."/>
            <person name="Kalinowski J."/>
            <person name="Ruckert C."/>
        </authorList>
    </citation>
    <scope>NUCLEOTIDE SEQUENCE</scope>
    <source>
        <strain evidence="7">CGMCC 4.7679</strain>
    </source>
</reference>
<dbReference type="PROSITE" id="PS50893">
    <property type="entry name" value="ABC_TRANSPORTER_2"/>
    <property type="match status" value="1"/>
</dbReference>
<dbReference type="GO" id="GO:0015807">
    <property type="term" value="P:L-amino acid transport"/>
    <property type="evidence" value="ECO:0007669"/>
    <property type="project" value="TreeGrafter"/>
</dbReference>
<dbReference type="OrthoDB" id="9776369at2"/>
<keyword evidence="4 7" id="KW-0067">ATP-binding</keyword>
<dbReference type="PANTHER" id="PTHR43820:SF4">
    <property type="entry name" value="HIGH-AFFINITY BRANCHED-CHAIN AMINO ACID TRANSPORT ATP-BINDING PROTEIN LIVF"/>
    <property type="match status" value="1"/>
</dbReference>
<evidence type="ECO:0000256" key="1">
    <source>
        <dbReference type="ARBA" id="ARBA00005417"/>
    </source>
</evidence>
<feature type="domain" description="ABC transporter" evidence="6">
    <location>
        <begin position="5"/>
        <end position="226"/>
    </location>
</feature>
<dbReference type="InterPro" id="IPR003439">
    <property type="entry name" value="ABC_transporter-like_ATP-bd"/>
</dbReference>
<organism evidence="7 8">
    <name type="scientific">Amycolatopsis bartoniae</name>
    <dbReference type="NCBI Taxonomy" id="941986"/>
    <lineage>
        <taxon>Bacteria</taxon>
        <taxon>Bacillati</taxon>
        <taxon>Actinomycetota</taxon>
        <taxon>Actinomycetes</taxon>
        <taxon>Pseudonocardiales</taxon>
        <taxon>Pseudonocardiaceae</taxon>
        <taxon>Amycolatopsis</taxon>
    </lineage>
</organism>
<dbReference type="AlphaFoldDB" id="A0A8H9M8T1"/>
<accession>A0A8H9M8T1</accession>
<comment type="similarity">
    <text evidence="1">Belongs to the ABC transporter superfamily.</text>
</comment>